<evidence type="ECO:0000256" key="10">
    <source>
        <dbReference type="SAM" id="MobiDB-lite"/>
    </source>
</evidence>
<evidence type="ECO:0000256" key="1">
    <source>
        <dbReference type="ARBA" id="ARBA00022723"/>
    </source>
</evidence>
<protein>
    <submittedName>
        <fullName evidence="13">Fungal transcriptional regulatory protein, N-terminal</fullName>
    </submittedName>
</protein>
<dbReference type="Gene3D" id="4.10.240.10">
    <property type="entry name" value="Zn(2)-C6 fungal-type DNA-binding domain"/>
    <property type="match status" value="1"/>
</dbReference>
<organism evidence="13 14">
    <name type="scientific">Penicillium camemberti (strain FM 013)</name>
    <dbReference type="NCBI Taxonomy" id="1429867"/>
    <lineage>
        <taxon>Eukaryota</taxon>
        <taxon>Fungi</taxon>
        <taxon>Dikarya</taxon>
        <taxon>Ascomycota</taxon>
        <taxon>Pezizomycotina</taxon>
        <taxon>Eurotiomycetes</taxon>
        <taxon>Eurotiomycetidae</taxon>
        <taxon>Eurotiales</taxon>
        <taxon>Aspergillaceae</taxon>
        <taxon>Penicillium</taxon>
    </lineage>
</organism>
<dbReference type="InterPro" id="IPR007219">
    <property type="entry name" value="XnlR_reg_dom"/>
</dbReference>
<dbReference type="SUPFAM" id="SSF57701">
    <property type="entry name" value="Zn2/Cys6 DNA-binding domain"/>
    <property type="match status" value="1"/>
</dbReference>
<dbReference type="PROSITE" id="PS50157">
    <property type="entry name" value="ZINC_FINGER_C2H2_2"/>
    <property type="match status" value="2"/>
</dbReference>
<keyword evidence="5" id="KW-0805">Transcription regulation</keyword>
<dbReference type="AlphaFoldDB" id="A0A0G4P0H6"/>
<dbReference type="Pfam" id="PF00172">
    <property type="entry name" value="Zn_clus"/>
    <property type="match status" value="1"/>
</dbReference>
<keyword evidence="4" id="KW-0862">Zinc</keyword>
<keyword evidence="3 9" id="KW-0863">Zinc-finger</keyword>
<evidence type="ECO:0000256" key="2">
    <source>
        <dbReference type="ARBA" id="ARBA00022737"/>
    </source>
</evidence>
<keyword evidence="2" id="KW-0677">Repeat</keyword>
<dbReference type="Pfam" id="PF04082">
    <property type="entry name" value="Fungal_trans"/>
    <property type="match status" value="1"/>
</dbReference>
<dbReference type="GO" id="GO:0000981">
    <property type="term" value="F:DNA-binding transcription factor activity, RNA polymerase II-specific"/>
    <property type="evidence" value="ECO:0007669"/>
    <property type="project" value="InterPro"/>
</dbReference>
<evidence type="ECO:0000259" key="11">
    <source>
        <dbReference type="PROSITE" id="PS50048"/>
    </source>
</evidence>
<keyword evidence="8" id="KW-0539">Nucleus</keyword>
<dbReference type="Proteomes" id="UP000053732">
    <property type="component" value="Unassembled WGS sequence"/>
</dbReference>
<gene>
    <name evidence="13" type="ORF">PCAMFM013_S003g000575</name>
</gene>
<evidence type="ECO:0000256" key="7">
    <source>
        <dbReference type="ARBA" id="ARBA00023163"/>
    </source>
</evidence>
<evidence type="ECO:0000256" key="3">
    <source>
        <dbReference type="ARBA" id="ARBA00022771"/>
    </source>
</evidence>
<keyword evidence="6" id="KW-0238">DNA-binding</keyword>
<dbReference type="InterPro" id="IPR036864">
    <property type="entry name" value="Zn2-C6_fun-type_DNA-bd_sf"/>
</dbReference>
<dbReference type="PANTHER" id="PTHR47660">
    <property type="entry name" value="TRANSCRIPTION FACTOR WITH C2H2 AND ZN(2)-CYS(6) DNA BINDING DOMAIN (EUROFUNG)-RELATED-RELATED"/>
    <property type="match status" value="1"/>
</dbReference>
<dbReference type="CDD" id="cd12148">
    <property type="entry name" value="fungal_TF_MHR"/>
    <property type="match status" value="1"/>
</dbReference>
<feature type="domain" description="Zn(2)-C6 fungal-type" evidence="11">
    <location>
        <begin position="76"/>
        <end position="107"/>
    </location>
</feature>
<reference evidence="13 14" key="1">
    <citation type="journal article" date="2014" name="Nat. Commun.">
        <title>Multiple recent horizontal transfers of a large genomic region in cheese making fungi.</title>
        <authorList>
            <person name="Cheeseman K."/>
            <person name="Ropars J."/>
            <person name="Renault P."/>
            <person name="Dupont J."/>
            <person name="Gouzy J."/>
            <person name="Branca A."/>
            <person name="Abraham A.L."/>
            <person name="Ceppi M."/>
            <person name="Conseiller E."/>
            <person name="Debuchy R."/>
            <person name="Malagnac F."/>
            <person name="Goarin A."/>
            <person name="Silar P."/>
            <person name="Lacoste S."/>
            <person name="Sallet E."/>
            <person name="Bensimon A."/>
            <person name="Giraud T."/>
            <person name="Brygoo Y."/>
        </authorList>
    </citation>
    <scope>NUCLEOTIDE SEQUENCE [LARGE SCALE GENOMIC DNA]</scope>
    <source>
        <strain evidence="14">FM 013</strain>
    </source>
</reference>
<dbReference type="PROSITE" id="PS50048">
    <property type="entry name" value="ZN2_CY6_FUNGAL_2"/>
    <property type="match status" value="1"/>
</dbReference>
<evidence type="ECO:0000256" key="9">
    <source>
        <dbReference type="PROSITE-ProRule" id="PRU00042"/>
    </source>
</evidence>
<proteinExistence type="predicted"/>
<evidence type="ECO:0000313" key="13">
    <source>
        <dbReference type="EMBL" id="CRL19784.1"/>
    </source>
</evidence>
<dbReference type="InterPro" id="IPR013087">
    <property type="entry name" value="Znf_C2H2_type"/>
</dbReference>
<evidence type="ECO:0000259" key="12">
    <source>
        <dbReference type="PROSITE" id="PS50157"/>
    </source>
</evidence>
<sequence>MQSTDINCGICNTSFQRRENYERHIRTHTKEKPFACTECGQRFGRVDSLARHYAAIHQRNHDSKDPTADRRRIAKACKPCNISKVRCDGEQPCQRCRGQNNGTDCYYEPSNKRKRINFQATTNTSAKEISEDSMYQQVEHDRQPARKKAIVGVPEAPTVQTPIQLSQRHATSMPLEGMSDNGLFGGTPSTIHDGSQHFNAEGTWLENFWDSDLDINFFPSLFDLNTVTEGPDSLWPVPKEPEGLAPRNLGPPTPLTPAAVAEMYSRSRSPSLEGEDIEPRHYRPGAVDSDAPLSFPDMEHISTEEVDEENLAHVPEVSNTVVDQMAQLALTIETSSNFARFVEFRIPPAPVMNAWVQLYFEHFHPVFPFLHKPSFGTSDTHWLLIFAVSAIGAQFSGLPQSQACSRAINEMVRRSTSYLCERNNQNSRELWMMQVILLNQLALRYSGERRALEIGELLQALPVTLARRKRLFTNYLPHERVSQLDLPLDQRWQIWTLDEERRRTGFAIWLTDSAFQTDFDLTPVMGIHEMQNSLPQEEKPWAASSAQAWAGFPDRMTNAPNFPQTLFHLVSNPGRTAIWNKAGVLGKSAILQQLLSTIEENRRQSLYCSANVSVVDCTAAANALRQILAITYNQGQDLPMNEMKALGVHRIIIFSALMMNSLPKMPLLSTVLKLKYKRFSDCDLGRLRMEWSSSPRETRQAVVYAANLFETVRSTYCTHYSTPVLFFQSALVLWLYSVLLGQSQDSPPDAPSIIIGASDFNNSKQAQWVETGQGRIKMSGVGNLLSPSGLGKLLDESISTMRNIKWWGVSKIYEQLLVRLRTA</sequence>
<keyword evidence="1" id="KW-0479">Metal-binding</keyword>
<evidence type="ECO:0000256" key="4">
    <source>
        <dbReference type="ARBA" id="ARBA00022833"/>
    </source>
</evidence>
<feature type="domain" description="C2H2-type" evidence="12">
    <location>
        <begin position="34"/>
        <end position="66"/>
    </location>
</feature>
<dbReference type="InterPro" id="IPR036236">
    <property type="entry name" value="Znf_C2H2_sf"/>
</dbReference>
<evidence type="ECO:0000256" key="5">
    <source>
        <dbReference type="ARBA" id="ARBA00023015"/>
    </source>
</evidence>
<keyword evidence="14" id="KW-1185">Reference proteome</keyword>
<dbReference type="GO" id="GO:0008270">
    <property type="term" value="F:zinc ion binding"/>
    <property type="evidence" value="ECO:0007669"/>
    <property type="project" value="UniProtKB-KW"/>
</dbReference>
<dbReference type="PANTHER" id="PTHR47660:SF3">
    <property type="entry name" value="FINGER DOMAIN PROTEIN, PUTATIVE (AFU_ORTHOLOGUE AFUA_4G03310)-RELATED"/>
    <property type="match status" value="1"/>
</dbReference>
<dbReference type="SMART" id="SM00355">
    <property type="entry name" value="ZnF_C2H2"/>
    <property type="match status" value="2"/>
</dbReference>
<dbReference type="SMART" id="SM00066">
    <property type="entry name" value="GAL4"/>
    <property type="match status" value="1"/>
</dbReference>
<accession>A0A0G4P0H6</accession>
<dbReference type="Gene3D" id="3.30.160.60">
    <property type="entry name" value="Classic Zinc Finger"/>
    <property type="match status" value="2"/>
</dbReference>
<dbReference type="GO" id="GO:0006351">
    <property type="term" value="P:DNA-templated transcription"/>
    <property type="evidence" value="ECO:0007669"/>
    <property type="project" value="InterPro"/>
</dbReference>
<evidence type="ECO:0000256" key="8">
    <source>
        <dbReference type="ARBA" id="ARBA00023242"/>
    </source>
</evidence>
<dbReference type="CDD" id="cd00067">
    <property type="entry name" value="GAL4"/>
    <property type="match status" value="1"/>
</dbReference>
<dbReference type="GO" id="GO:0003677">
    <property type="term" value="F:DNA binding"/>
    <property type="evidence" value="ECO:0007669"/>
    <property type="project" value="UniProtKB-KW"/>
</dbReference>
<evidence type="ECO:0000313" key="14">
    <source>
        <dbReference type="Proteomes" id="UP000053732"/>
    </source>
</evidence>
<dbReference type="SUPFAM" id="SSF57667">
    <property type="entry name" value="beta-beta-alpha zinc fingers"/>
    <property type="match status" value="1"/>
</dbReference>
<dbReference type="FunFam" id="3.30.160.60:FF:000100">
    <property type="entry name" value="Zinc finger 45-like"/>
    <property type="match status" value="1"/>
</dbReference>
<dbReference type="EMBL" id="HG793136">
    <property type="protein sequence ID" value="CRL19784.1"/>
    <property type="molecule type" value="Genomic_DNA"/>
</dbReference>
<feature type="domain" description="C2H2-type" evidence="12">
    <location>
        <begin position="6"/>
        <end position="33"/>
    </location>
</feature>
<name>A0A0G4P0H6_PENC3</name>
<dbReference type="PROSITE" id="PS00028">
    <property type="entry name" value="ZINC_FINGER_C2H2_1"/>
    <property type="match status" value="2"/>
</dbReference>
<dbReference type="InterPro" id="IPR001138">
    <property type="entry name" value="Zn2Cys6_DnaBD"/>
</dbReference>
<dbReference type="STRING" id="1429867.A0A0G4P0H6"/>
<keyword evidence="7" id="KW-0804">Transcription</keyword>
<evidence type="ECO:0000256" key="6">
    <source>
        <dbReference type="ARBA" id="ARBA00023125"/>
    </source>
</evidence>
<dbReference type="Pfam" id="PF00096">
    <property type="entry name" value="zf-C2H2"/>
    <property type="match status" value="1"/>
</dbReference>
<feature type="region of interest" description="Disordered" evidence="10">
    <location>
        <begin position="264"/>
        <end position="294"/>
    </location>
</feature>